<dbReference type="Proteomes" id="UP000266340">
    <property type="component" value="Unassembled WGS sequence"/>
</dbReference>
<dbReference type="Gene3D" id="1.10.10.60">
    <property type="entry name" value="Homeodomain-like"/>
    <property type="match status" value="2"/>
</dbReference>
<dbReference type="InterPro" id="IPR037923">
    <property type="entry name" value="HTH-like"/>
</dbReference>
<dbReference type="SUPFAM" id="SSF46689">
    <property type="entry name" value="Homeodomain-like"/>
    <property type="match status" value="2"/>
</dbReference>
<dbReference type="SUPFAM" id="SSF51215">
    <property type="entry name" value="Regulatory protein AraC"/>
    <property type="match status" value="1"/>
</dbReference>
<dbReference type="Pfam" id="PF02311">
    <property type="entry name" value="AraC_binding"/>
    <property type="match status" value="1"/>
</dbReference>
<dbReference type="AlphaFoldDB" id="A0A398CLP3"/>
<protein>
    <submittedName>
        <fullName evidence="5">AraC family transcriptional regulator</fullName>
    </submittedName>
</protein>
<evidence type="ECO:0000256" key="1">
    <source>
        <dbReference type="ARBA" id="ARBA00023015"/>
    </source>
</evidence>
<keyword evidence="2" id="KW-0238">DNA-binding</keyword>
<dbReference type="EMBL" id="QXJM01000039">
    <property type="protein sequence ID" value="RIE03152.1"/>
    <property type="molecule type" value="Genomic_DNA"/>
</dbReference>
<name>A0A398CLP3_9BACL</name>
<dbReference type="OrthoDB" id="9791615at2"/>
<dbReference type="GO" id="GO:0043565">
    <property type="term" value="F:sequence-specific DNA binding"/>
    <property type="evidence" value="ECO:0007669"/>
    <property type="project" value="InterPro"/>
</dbReference>
<organism evidence="5 6">
    <name type="scientific">Cohnella faecalis</name>
    <dbReference type="NCBI Taxonomy" id="2315694"/>
    <lineage>
        <taxon>Bacteria</taxon>
        <taxon>Bacillati</taxon>
        <taxon>Bacillota</taxon>
        <taxon>Bacilli</taxon>
        <taxon>Bacillales</taxon>
        <taxon>Paenibacillaceae</taxon>
        <taxon>Cohnella</taxon>
    </lineage>
</organism>
<dbReference type="SMART" id="SM00342">
    <property type="entry name" value="HTH_ARAC"/>
    <property type="match status" value="1"/>
</dbReference>
<evidence type="ECO:0000313" key="6">
    <source>
        <dbReference type="Proteomes" id="UP000266340"/>
    </source>
</evidence>
<dbReference type="InterPro" id="IPR014710">
    <property type="entry name" value="RmlC-like_jellyroll"/>
</dbReference>
<dbReference type="InterPro" id="IPR003313">
    <property type="entry name" value="AraC-bd"/>
</dbReference>
<sequence length="295" mass="34376">MEVNNLALLREPMPMPNPAFPIKIHPRWTSPVEVGSLLFPHHWHEHIEFLYFVSGKATIECGSVPYTFNAGDLCVVNSNELHYGIANDVDLSYYAMIVDLSLLHSHSEDAVERKFISPITENRILFHNKIASDGEIAGCMMAIHDELEREEIGYELAIKSHLYRLLSLLVRGHVATVRNREEYDYRIKELERLAPVFLEIDKRYKEKLTVQRLADLVGLSRFHFSRLFKQLTDKSLVEYINLVRINKSESMLRSMRMTISEVAHETGFNDIYYFSRTFKKLKKMSPSEWRNAARK</sequence>
<feature type="domain" description="HTH araC/xylS-type" evidence="4">
    <location>
        <begin position="194"/>
        <end position="292"/>
    </location>
</feature>
<dbReference type="InterPro" id="IPR018060">
    <property type="entry name" value="HTH_AraC"/>
</dbReference>
<keyword evidence="6" id="KW-1185">Reference proteome</keyword>
<evidence type="ECO:0000313" key="5">
    <source>
        <dbReference type="EMBL" id="RIE03152.1"/>
    </source>
</evidence>
<dbReference type="InterPro" id="IPR018062">
    <property type="entry name" value="HTH_AraC-typ_CS"/>
</dbReference>
<reference evidence="5 6" key="1">
    <citation type="submission" date="2018-09" db="EMBL/GenBank/DDBJ databases">
        <title>Cohnella cavernae sp. nov., isolated from a karst cave.</title>
        <authorList>
            <person name="Zhu H."/>
        </authorList>
    </citation>
    <scope>NUCLEOTIDE SEQUENCE [LARGE SCALE GENOMIC DNA]</scope>
    <source>
        <strain evidence="5 6">K2E09-144</strain>
    </source>
</reference>
<dbReference type="PROSITE" id="PS01124">
    <property type="entry name" value="HTH_ARAC_FAMILY_2"/>
    <property type="match status" value="1"/>
</dbReference>
<accession>A0A398CLP3</accession>
<evidence type="ECO:0000256" key="3">
    <source>
        <dbReference type="ARBA" id="ARBA00023163"/>
    </source>
</evidence>
<dbReference type="GO" id="GO:0003700">
    <property type="term" value="F:DNA-binding transcription factor activity"/>
    <property type="evidence" value="ECO:0007669"/>
    <property type="project" value="InterPro"/>
</dbReference>
<dbReference type="PANTHER" id="PTHR43280:SF2">
    <property type="entry name" value="HTH-TYPE TRANSCRIPTIONAL REGULATOR EXSA"/>
    <property type="match status" value="1"/>
</dbReference>
<comment type="caution">
    <text evidence="5">The sequence shown here is derived from an EMBL/GenBank/DDBJ whole genome shotgun (WGS) entry which is preliminary data.</text>
</comment>
<dbReference type="PRINTS" id="PR00032">
    <property type="entry name" value="HTHARAC"/>
</dbReference>
<gene>
    <name evidence="5" type="ORF">D3H35_16125</name>
</gene>
<dbReference type="InterPro" id="IPR020449">
    <property type="entry name" value="Tscrpt_reg_AraC-type_HTH"/>
</dbReference>
<dbReference type="InterPro" id="IPR009057">
    <property type="entry name" value="Homeodomain-like_sf"/>
</dbReference>
<dbReference type="PANTHER" id="PTHR43280">
    <property type="entry name" value="ARAC-FAMILY TRANSCRIPTIONAL REGULATOR"/>
    <property type="match status" value="1"/>
</dbReference>
<evidence type="ECO:0000256" key="2">
    <source>
        <dbReference type="ARBA" id="ARBA00023125"/>
    </source>
</evidence>
<keyword evidence="3" id="KW-0804">Transcription</keyword>
<proteinExistence type="predicted"/>
<dbReference type="PROSITE" id="PS00041">
    <property type="entry name" value="HTH_ARAC_FAMILY_1"/>
    <property type="match status" value="1"/>
</dbReference>
<evidence type="ECO:0000259" key="4">
    <source>
        <dbReference type="PROSITE" id="PS01124"/>
    </source>
</evidence>
<dbReference type="Gene3D" id="2.60.120.10">
    <property type="entry name" value="Jelly Rolls"/>
    <property type="match status" value="1"/>
</dbReference>
<dbReference type="Pfam" id="PF12833">
    <property type="entry name" value="HTH_18"/>
    <property type="match status" value="1"/>
</dbReference>
<keyword evidence="1" id="KW-0805">Transcription regulation</keyword>